<feature type="transmembrane region" description="Helical" evidence="3">
    <location>
        <begin position="300"/>
        <end position="321"/>
    </location>
</feature>
<dbReference type="PANTHER" id="PTHR24104">
    <property type="entry name" value="E3 UBIQUITIN-PROTEIN LIGASE NHLRC1-RELATED"/>
    <property type="match status" value="1"/>
</dbReference>
<dbReference type="PANTHER" id="PTHR24104:SF25">
    <property type="entry name" value="PROTEIN LIN-41"/>
    <property type="match status" value="1"/>
</dbReference>
<dbReference type="GO" id="GO:0008270">
    <property type="term" value="F:zinc ion binding"/>
    <property type="evidence" value="ECO:0007669"/>
    <property type="project" value="UniProtKB-KW"/>
</dbReference>
<dbReference type="PROSITE" id="PS51125">
    <property type="entry name" value="NHL"/>
    <property type="match status" value="4"/>
</dbReference>
<reference evidence="4" key="1">
    <citation type="submission" date="2020-02" db="EMBL/GenBank/DDBJ databases">
        <authorList>
            <person name="Meier V. D."/>
        </authorList>
    </citation>
    <scope>NUCLEOTIDE SEQUENCE</scope>
    <source>
        <strain evidence="4">AVDCRST_MAG73</strain>
    </source>
</reference>
<dbReference type="Gene3D" id="2.120.10.30">
    <property type="entry name" value="TolB, C-terminal domain"/>
    <property type="match status" value="3"/>
</dbReference>
<keyword evidence="1" id="KW-0677">Repeat</keyword>
<gene>
    <name evidence="4" type="ORF">AVDCRST_MAG73-4180</name>
</gene>
<feature type="transmembrane region" description="Helical" evidence="3">
    <location>
        <begin position="20"/>
        <end position="42"/>
    </location>
</feature>
<sequence>MERTASDSSGRPVTVLDRTIDLGAVSWAAIGWAIVLATAVAVRLGNLDVWGLSPAEAYRTYHAFAFYEGRPSLPGADLPTTAPLFLLLQAFGFFLFGATDATARIAPALLGLGMLGLIGALRPFVGRPAALGMAAVAALSPTLVWSSRTAQPEIAVAFCALLLVVAVLRAGLGGTAVRRWAIGAGAALGALIASGPSSISVLIALGAGAGLATVFDRARASNDDPDAPPEGEPGATVRGLRALFGSGETAGLFGIGAFVALAACFTRLFSDIPALSGLATTFADWGRLLGNDTSPTSSRFFLLAILLYEIMAVVFAVVAVYSGRLDGDGALGWTFFAGWFAAALVLFSFSAGSTPDHAVHVALPLVLLAGGAIGDLFAAVNWRNVLRGPGGLLILALLGVFVASVAFAVLIGRTGEAVDEGRATVQAVVAGLIVVLFGVAAYGVIRNPDPAARVVRPGAVLLLVVLLVLGAYSLRSTVLLNFYEADEGRELLAQETATAAVQPLVARVTRLSRDVTVAQGSVRDPTGGNGLGIAVDQRLQWPFRWYFRQFPDLQVVAAGQAPLQTSQVVIAPDRTGMADAGYTPFDYPYVNRVPATYQNPDILDVVRHLVVPGNWLDGTRYLLYRDLETDPDPTTIAVGFNAELSARLIPNSGPFDLFDRAGQGRGRGQLDRPRGIAVAPDGSAIYVVDQDNLRVQTFDADGRFVGIWGGDGGGYTFGTQFQQGPSGIATGADGLIYVADTWNHRIVVFDASGAVIRQFGENGDTGGSPTAAVPNLDGKFFGPRGVAVDDGASEVYVVDTGNERVQVFGPDGSFKRTFGGNGSGPNQLLEPVGIALGPDGRVYVADTNNGRISVWDKAGNALDQWPVPAWIGSTDFSPYLTFGLDGNLYATSANTGSVEVLGSGGEILSPITQVGNELLQAPVGIATAPDGAILITDQGSHAVHRYQPAAAVLAPLIPNQGQGQVPPQGEEVEIVDPPLDATLTSETLPEPPVGNG</sequence>
<dbReference type="InterPro" id="IPR001258">
    <property type="entry name" value="NHL_repeat"/>
</dbReference>
<feature type="transmembrane region" description="Helical" evidence="3">
    <location>
        <begin position="358"/>
        <end position="380"/>
    </location>
</feature>
<dbReference type="SUPFAM" id="SSF101898">
    <property type="entry name" value="NHL repeat"/>
    <property type="match status" value="1"/>
</dbReference>
<feature type="transmembrane region" description="Helical" evidence="3">
    <location>
        <begin position="154"/>
        <end position="172"/>
    </location>
</feature>
<feature type="transmembrane region" description="Helical" evidence="3">
    <location>
        <begin position="457"/>
        <end position="474"/>
    </location>
</feature>
<feature type="repeat" description="NHL" evidence="2">
    <location>
        <begin position="664"/>
        <end position="701"/>
    </location>
</feature>
<protein>
    <submittedName>
        <fullName evidence="4">Uncharacterized protein</fullName>
    </submittedName>
</protein>
<evidence type="ECO:0000256" key="2">
    <source>
        <dbReference type="PROSITE-ProRule" id="PRU00504"/>
    </source>
</evidence>
<dbReference type="GO" id="GO:0061630">
    <property type="term" value="F:ubiquitin protein ligase activity"/>
    <property type="evidence" value="ECO:0007669"/>
    <property type="project" value="TreeGrafter"/>
</dbReference>
<organism evidence="4">
    <name type="scientific">uncultured Thermomicrobiales bacterium</name>
    <dbReference type="NCBI Taxonomy" id="1645740"/>
    <lineage>
        <taxon>Bacteria</taxon>
        <taxon>Pseudomonadati</taxon>
        <taxon>Thermomicrobiota</taxon>
        <taxon>Thermomicrobia</taxon>
        <taxon>Thermomicrobiales</taxon>
        <taxon>environmental samples</taxon>
    </lineage>
</organism>
<feature type="transmembrane region" description="Helical" evidence="3">
    <location>
        <begin position="250"/>
        <end position="269"/>
    </location>
</feature>
<dbReference type="InterPro" id="IPR011042">
    <property type="entry name" value="6-blade_b-propeller_TolB-like"/>
</dbReference>
<feature type="transmembrane region" description="Helical" evidence="3">
    <location>
        <begin position="130"/>
        <end position="147"/>
    </location>
</feature>
<dbReference type="Pfam" id="PF01436">
    <property type="entry name" value="NHL"/>
    <property type="match status" value="2"/>
</dbReference>
<feature type="repeat" description="NHL" evidence="2">
    <location>
        <begin position="723"/>
        <end position="752"/>
    </location>
</feature>
<proteinExistence type="predicted"/>
<feature type="transmembrane region" description="Helical" evidence="3">
    <location>
        <begin position="333"/>
        <end position="352"/>
    </location>
</feature>
<evidence type="ECO:0000313" key="4">
    <source>
        <dbReference type="EMBL" id="CAA9566012.1"/>
    </source>
</evidence>
<dbReference type="InterPro" id="IPR050952">
    <property type="entry name" value="TRIM-NHL_E3_ligases"/>
</dbReference>
<name>A0A6J4V6Q6_9BACT</name>
<accession>A0A6J4V6Q6</accession>
<feature type="repeat" description="NHL" evidence="2">
    <location>
        <begin position="815"/>
        <end position="858"/>
    </location>
</feature>
<dbReference type="AlphaFoldDB" id="A0A6J4V6Q6"/>
<feature type="transmembrane region" description="Helical" evidence="3">
    <location>
        <begin position="423"/>
        <end position="445"/>
    </location>
</feature>
<feature type="transmembrane region" description="Helical" evidence="3">
    <location>
        <begin position="392"/>
        <end position="411"/>
    </location>
</feature>
<dbReference type="GO" id="GO:0043161">
    <property type="term" value="P:proteasome-mediated ubiquitin-dependent protein catabolic process"/>
    <property type="evidence" value="ECO:0007669"/>
    <property type="project" value="TreeGrafter"/>
</dbReference>
<feature type="transmembrane region" description="Helical" evidence="3">
    <location>
        <begin position="105"/>
        <end position="124"/>
    </location>
</feature>
<keyword evidence="3" id="KW-1133">Transmembrane helix</keyword>
<evidence type="ECO:0000256" key="3">
    <source>
        <dbReference type="SAM" id="Phobius"/>
    </source>
</evidence>
<dbReference type="GO" id="GO:0000209">
    <property type="term" value="P:protein polyubiquitination"/>
    <property type="evidence" value="ECO:0007669"/>
    <property type="project" value="TreeGrafter"/>
</dbReference>
<feature type="transmembrane region" description="Helical" evidence="3">
    <location>
        <begin position="80"/>
        <end position="98"/>
    </location>
</feature>
<feature type="transmembrane region" description="Helical" evidence="3">
    <location>
        <begin position="184"/>
        <end position="212"/>
    </location>
</feature>
<keyword evidence="3" id="KW-0812">Transmembrane</keyword>
<dbReference type="EMBL" id="CADCWE010000269">
    <property type="protein sequence ID" value="CAA9566012.1"/>
    <property type="molecule type" value="Genomic_DNA"/>
</dbReference>
<keyword evidence="3" id="KW-0472">Membrane</keyword>
<dbReference type="CDD" id="cd05819">
    <property type="entry name" value="NHL"/>
    <property type="match status" value="1"/>
</dbReference>
<feature type="repeat" description="NHL" evidence="2">
    <location>
        <begin position="777"/>
        <end position="811"/>
    </location>
</feature>
<evidence type="ECO:0000256" key="1">
    <source>
        <dbReference type="ARBA" id="ARBA00022737"/>
    </source>
</evidence>